<protein>
    <recommendedName>
        <fullName evidence="4">Glutelin</fullName>
    </recommendedName>
</protein>
<evidence type="ECO:0000313" key="2">
    <source>
        <dbReference type="EMBL" id="MBJ7544698.1"/>
    </source>
</evidence>
<proteinExistence type="predicted"/>
<feature type="signal peptide" evidence="1">
    <location>
        <begin position="1"/>
        <end position="28"/>
    </location>
</feature>
<sequence>MPVFPSSKRAAQICCALLFFASSGASIAAGFECPEIGKGEVRLSPVQAKVFTEGNSADLANEITSLIVSLKSQRPGIDYSSILNAAMAAYCPVIADAKNLSSQEKSSRIWKFEAVLRERLASQISSGGDSSILAQVDISPKVYEALRDKAASLGQTPSKYMAALLDKAASDAGQ</sequence>
<dbReference type="EMBL" id="JAEMUK010000080">
    <property type="protein sequence ID" value="MBJ7544698.1"/>
    <property type="molecule type" value="Genomic_DNA"/>
</dbReference>
<keyword evidence="1" id="KW-0732">Signal</keyword>
<dbReference type="Proteomes" id="UP000623250">
    <property type="component" value="Unassembled WGS sequence"/>
</dbReference>
<gene>
    <name evidence="2" type="ORF">JDN41_14180</name>
</gene>
<dbReference type="AlphaFoldDB" id="A0A8I1GCT1"/>
<feature type="chain" id="PRO_5034152564" description="Glutelin" evidence="1">
    <location>
        <begin position="29"/>
        <end position="174"/>
    </location>
</feature>
<organism evidence="2 3">
    <name type="scientific">Rhodomicrobium udaipurense</name>
    <dbReference type="NCBI Taxonomy" id="1202716"/>
    <lineage>
        <taxon>Bacteria</taxon>
        <taxon>Pseudomonadati</taxon>
        <taxon>Pseudomonadota</taxon>
        <taxon>Alphaproteobacteria</taxon>
        <taxon>Hyphomicrobiales</taxon>
        <taxon>Hyphomicrobiaceae</taxon>
        <taxon>Rhodomicrobium</taxon>
    </lineage>
</organism>
<evidence type="ECO:0008006" key="4">
    <source>
        <dbReference type="Google" id="ProtNLM"/>
    </source>
</evidence>
<comment type="caution">
    <text evidence="2">The sequence shown here is derived from an EMBL/GenBank/DDBJ whole genome shotgun (WGS) entry which is preliminary data.</text>
</comment>
<evidence type="ECO:0000256" key="1">
    <source>
        <dbReference type="SAM" id="SignalP"/>
    </source>
</evidence>
<dbReference type="RefSeq" id="WP_037237353.1">
    <property type="nucleotide sequence ID" value="NZ_JAEMUK010000080.1"/>
</dbReference>
<name>A0A8I1GCT1_9HYPH</name>
<evidence type="ECO:0000313" key="3">
    <source>
        <dbReference type="Proteomes" id="UP000623250"/>
    </source>
</evidence>
<keyword evidence="3" id="KW-1185">Reference proteome</keyword>
<accession>A0A8I1GCT1</accession>
<reference evidence="2 3" key="1">
    <citation type="submission" date="2020-12" db="EMBL/GenBank/DDBJ databases">
        <title>Revised draft genomes of Rhodomicrobium vannielii ATCC 17100 and Rhodomicrobium udaipurense JA643.</title>
        <authorList>
            <person name="Conners E.M."/>
            <person name="Davenport E.J."/>
            <person name="Bose A."/>
        </authorList>
    </citation>
    <scope>NUCLEOTIDE SEQUENCE [LARGE SCALE GENOMIC DNA]</scope>
    <source>
        <strain evidence="2 3">JA643</strain>
    </source>
</reference>